<protein>
    <submittedName>
        <fullName evidence="2">Uncharacterized protein</fullName>
    </submittedName>
</protein>
<feature type="compositionally biased region" description="Polar residues" evidence="1">
    <location>
        <begin position="50"/>
        <end position="62"/>
    </location>
</feature>
<feature type="region of interest" description="Disordered" evidence="1">
    <location>
        <begin position="42"/>
        <end position="98"/>
    </location>
</feature>
<dbReference type="Proteomes" id="UP000649799">
    <property type="component" value="Unassembled WGS sequence"/>
</dbReference>
<comment type="caution">
    <text evidence="2">The sequence shown here is derived from an EMBL/GenBank/DDBJ whole genome shotgun (WGS) entry which is preliminary data.</text>
</comment>
<evidence type="ECO:0000256" key="1">
    <source>
        <dbReference type="SAM" id="MobiDB-lite"/>
    </source>
</evidence>
<evidence type="ECO:0000313" key="3">
    <source>
        <dbReference type="Proteomes" id="UP000649799"/>
    </source>
</evidence>
<name>A0ABX0H8D4_9BACT</name>
<keyword evidence="3" id="KW-1185">Reference proteome</keyword>
<dbReference type="EMBL" id="JAANYN010000005">
    <property type="protein sequence ID" value="NHE57867.1"/>
    <property type="molecule type" value="Genomic_DNA"/>
</dbReference>
<accession>A0ABX0H8D4</accession>
<reference evidence="2 3" key="1">
    <citation type="submission" date="2020-03" db="EMBL/GenBank/DDBJ databases">
        <title>Cyclobacterium plantarum sp. nov., a marine bacterium isolated from a coastal-marine wetland.</title>
        <authorList>
            <person name="Sanchez-Porro C."/>
            <person name="Ventosa A."/>
            <person name="Amoozegar M."/>
        </authorList>
    </citation>
    <scope>NUCLEOTIDE SEQUENCE [LARGE SCALE GENOMIC DNA]</scope>
    <source>
        <strain evidence="2 3">GBPx2</strain>
    </source>
</reference>
<proteinExistence type="predicted"/>
<feature type="compositionally biased region" description="Basic and acidic residues" evidence="1">
    <location>
        <begin position="82"/>
        <end position="94"/>
    </location>
</feature>
<dbReference type="RefSeq" id="WP_166147741.1">
    <property type="nucleotide sequence ID" value="NZ_JAANYN010000005.1"/>
</dbReference>
<organism evidence="2 3">
    <name type="scientific">Cyclobacterium plantarum</name>
    <dbReference type="NCBI Taxonomy" id="2716263"/>
    <lineage>
        <taxon>Bacteria</taxon>
        <taxon>Pseudomonadati</taxon>
        <taxon>Bacteroidota</taxon>
        <taxon>Cytophagia</taxon>
        <taxon>Cytophagales</taxon>
        <taxon>Cyclobacteriaceae</taxon>
        <taxon>Cyclobacterium</taxon>
    </lineage>
</organism>
<sequence>MSENRLNRSHNLKTGLSEALFSFLLLIGFLLTGVFSTVFASQEGPEANGENETYVLQPTEDSGNFPNPFPLPHEPEPENSDESGKKEKGDDESSKWATATRVPECLTHNLTRGTFINCLLSLHNRRTPQLYVLHHSWKRHLS</sequence>
<evidence type="ECO:0000313" key="2">
    <source>
        <dbReference type="EMBL" id="NHE57867.1"/>
    </source>
</evidence>
<gene>
    <name evidence="2" type="ORF">G9Q97_13715</name>
</gene>